<gene>
    <name evidence="6" type="primary">TPHA0B00610</name>
    <name evidence="6" type="ordered locus">TPHA_0B00610</name>
</gene>
<evidence type="ECO:0000259" key="5">
    <source>
        <dbReference type="PROSITE" id="PS50219"/>
    </source>
</evidence>
<name>G8BQD6_TETPH</name>
<evidence type="ECO:0000259" key="4">
    <source>
        <dbReference type="PROSITE" id="PS50010"/>
    </source>
</evidence>
<dbReference type="PROSITE" id="PS50219">
    <property type="entry name" value="CNH"/>
    <property type="match status" value="1"/>
</dbReference>
<feature type="compositionally biased region" description="Low complexity" evidence="2">
    <location>
        <begin position="1"/>
        <end position="11"/>
    </location>
</feature>
<dbReference type="SUPFAM" id="SSF50729">
    <property type="entry name" value="PH domain-like"/>
    <property type="match status" value="1"/>
</dbReference>
<dbReference type="InterPro" id="IPR057283">
    <property type="entry name" value="RGF3_WH"/>
</dbReference>
<proteinExistence type="predicted"/>
<dbReference type="SMART" id="SM00325">
    <property type="entry name" value="RhoGEF"/>
    <property type="match status" value="1"/>
</dbReference>
<evidence type="ECO:0000313" key="6">
    <source>
        <dbReference type="EMBL" id="CCE61733.1"/>
    </source>
</evidence>
<feature type="domain" description="PH" evidence="3">
    <location>
        <begin position="641"/>
        <end position="794"/>
    </location>
</feature>
<accession>G8BQD6</accession>
<dbReference type="InterPro" id="IPR035899">
    <property type="entry name" value="DBL_dom_sf"/>
</dbReference>
<dbReference type="RefSeq" id="XP_003684167.1">
    <property type="nucleotide sequence ID" value="XM_003684119.1"/>
</dbReference>
<evidence type="ECO:0008006" key="8">
    <source>
        <dbReference type="Google" id="ProtNLM"/>
    </source>
</evidence>
<dbReference type="Gene3D" id="2.30.29.30">
    <property type="entry name" value="Pleckstrin-homology domain (PH domain)/Phosphotyrosine-binding domain (PTB)"/>
    <property type="match status" value="1"/>
</dbReference>
<dbReference type="PANTHER" id="PTHR46572">
    <property type="entry name" value="RHO1 GDP-GTP EXCHANGE PROTEIN 1-RELATED"/>
    <property type="match status" value="1"/>
</dbReference>
<dbReference type="PROSITE" id="PS50003">
    <property type="entry name" value="PH_DOMAIN"/>
    <property type="match status" value="1"/>
</dbReference>
<dbReference type="SUPFAM" id="SSF48065">
    <property type="entry name" value="DBL homology domain (DH-domain)"/>
    <property type="match status" value="1"/>
</dbReference>
<dbReference type="GO" id="GO:0005935">
    <property type="term" value="C:cellular bud neck"/>
    <property type="evidence" value="ECO:0007669"/>
    <property type="project" value="EnsemblFungi"/>
</dbReference>
<dbReference type="OrthoDB" id="660555at2759"/>
<evidence type="ECO:0000313" key="7">
    <source>
        <dbReference type="Proteomes" id="UP000005666"/>
    </source>
</evidence>
<dbReference type="HOGENOM" id="CLU_002884_0_0_1"/>
<keyword evidence="1" id="KW-0344">Guanine-nucleotide releasing factor</keyword>
<dbReference type="eggNOG" id="KOG4305">
    <property type="taxonomic scope" value="Eukaryota"/>
</dbReference>
<keyword evidence="7" id="KW-1185">Reference proteome</keyword>
<dbReference type="InterPro" id="IPR001849">
    <property type="entry name" value="PH_domain"/>
</dbReference>
<dbReference type="GeneID" id="11534974"/>
<dbReference type="Pfam" id="PF23582">
    <property type="entry name" value="WHD_RGF3"/>
    <property type="match status" value="1"/>
</dbReference>
<dbReference type="SMART" id="SM00036">
    <property type="entry name" value="CNH"/>
    <property type="match status" value="1"/>
</dbReference>
<feature type="region of interest" description="Disordered" evidence="2">
    <location>
        <begin position="1"/>
        <end position="82"/>
    </location>
</feature>
<dbReference type="Pfam" id="PF00621">
    <property type="entry name" value="RhoGEF"/>
    <property type="match status" value="1"/>
</dbReference>
<reference evidence="6 7" key="1">
    <citation type="journal article" date="2011" name="Proc. Natl. Acad. Sci. U.S.A.">
        <title>Evolutionary erosion of yeast sex chromosomes by mating-type switching accidents.</title>
        <authorList>
            <person name="Gordon J.L."/>
            <person name="Armisen D."/>
            <person name="Proux-Wera E."/>
            <person name="Oheigeartaigh S.S."/>
            <person name="Byrne K.P."/>
            <person name="Wolfe K.H."/>
        </authorList>
    </citation>
    <scope>NUCLEOTIDE SEQUENCE [LARGE SCALE GENOMIC DNA]</scope>
    <source>
        <strain evidence="7">ATCC 24235 / CBS 4417 / NBRC 1672 / NRRL Y-8282 / UCD 70-5</strain>
    </source>
</reference>
<dbReference type="PANTHER" id="PTHR46572:SF1">
    <property type="entry name" value="RHO1 GUANINE NUCLEOTIDE EXCHANGE FACTOR TUS1"/>
    <property type="match status" value="1"/>
</dbReference>
<dbReference type="OMA" id="HEIITWE"/>
<dbReference type="GO" id="GO:1903501">
    <property type="term" value="P:positive regulation of mitotic actomyosin contractile ring assembly"/>
    <property type="evidence" value="ECO:0007669"/>
    <property type="project" value="EnsemblFungi"/>
</dbReference>
<dbReference type="GO" id="GO:0007165">
    <property type="term" value="P:signal transduction"/>
    <property type="evidence" value="ECO:0007669"/>
    <property type="project" value="EnsemblFungi"/>
</dbReference>
<evidence type="ECO:0000256" key="1">
    <source>
        <dbReference type="ARBA" id="ARBA00022658"/>
    </source>
</evidence>
<dbReference type="Proteomes" id="UP000005666">
    <property type="component" value="Chromosome 2"/>
</dbReference>
<feature type="compositionally biased region" description="Polar residues" evidence="2">
    <location>
        <begin position="58"/>
        <end position="73"/>
    </location>
</feature>
<sequence>MSTPYPISSSSPERKSKSNRPPPPPISNLHDNIISLNQQKNREPLKSPDSYRSPFIFESSTSISPTNRNNSPTYPSPFIGENDPNIYKTSSDLTNNSNFRSGSNLSSSQNNFRKISSQFGLLSGTISDNPTFFERPSMPKSIPVSSRNISWTSRISDSIDSVYTDSNYTFNNSNARHSSFNSLLGGKPLELAPSLTAPIQPFSMNFLDENKLYQCYSVSKLSDIYEWILKVYFEWFNECFFNKIEFFQMIQLLLEFQMPKTFDQDIIDSNVDRIIESLVSQGAVRFEVDSDNFSSSAALNNTNLNSNNEIAIIVSGLDVSGIFTELLPCYSFLDTTETDGNSNLCYSYTCLNRFSGDGRDKVELSEIINKSVGLWTEYWKLTPEELSEINPREIQRQSFIFDLIILEERSLNMANAAVEIYGKRFSPDLLPEDTDFSSLAFDIFEPLIRIHKELLLDPIFWKLKTRGKFIDLIGKIYLKWCHEAKDMYINYAVSMATVHEIITWEKQHNTAFARWLKDIDNLPDIRRSKMYYDVIFFGGFFKSLQNLPITLNSVWKNTDASMEDYHDLQLAIKEIENLSSEVDRVHGIAIDRRKLVRFSKQLVYDKKNSFPVGYVNLSSTQEEKEKTQDKLELGLSDNNRKLLMSGIVHKKRELWLDPTEIYLALLDNFLLITERVIKGDVENYKLVERPIPIEYLNLEKRKKQEEDRSSSYIPNTPISSVRPNLISAASTVSKSLIATPTKETYHSTEISNVGGASEFSFKVRNLATNESYTFLTSTNDENERWIASFLVCFKQNDNLLSTIVFSLNVITDQFLYAEKDAPVNLPMAPEGSELDNALRKYEEENVDNSSKILLPSAIFCSVSISFEGNRYTLLAIEQGVFMKKEDKIGRNFVKLLDCKAVKCMEVNIKLGLLFILDNRRLCYYNIPSILGAYYAPKKYLPNNRIVGILIRDKVSCFKMAEDFGNSKHLLYERKGKIVILTPEFDKLTNSFKFYKIYKKYLLPISTSSLLTLEIHDIVVFKKSFIVCTSKGNFVFNDSFNDTGISIPTFFNDKDIYPSIKSSHFTNTIKNTVEPSSKKEASKYKMVEYVKKDIANKKTKTCTCFQISNTSQFIVVYDEAVILLNQFGEIADWKNDIMVLDFCCTNASLIKNYLLLVSDNLIQIYNINSNIKLSKLTPIQILKGKKIKMINSNKTENLIVSISHPNIPNRQLLASLNLVDI</sequence>
<dbReference type="AlphaFoldDB" id="G8BQD6"/>
<dbReference type="GO" id="GO:0000131">
    <property type="term" value="C:incipient cellular bud site"/>
    <property type="evidence" value="ECO:0007669"/>
    <property type="project" value="EnsemblFungi"/>
</dbReference>
<evidence type="ECO:0000256" key="2">
    <source>
        <dbReference type="SAM" id="MobiDB-lite"/>
    </source>
</evidence>
<dbReference type="STRING" id="1071381.G8BQD6"/>
<dbReference type="GO" id="GO:0031505">
    <property type="term" value="P:fungal-type cell wall organization"/>
    <property type="evidence" value="ECO:0007669"/>
    <property type="project" value="EnsemblFungi"/>
</dbReference>
<feature type="domain" description="DH" evidence="4">
    <location>
        <begin position="395"/>
        <end position="585"/>
    </location>
</feature>
<dbReference type="KEGG" id="tpf:TPHA_0B00610"/>
<dbReference type="EMBL" id="HE612857">
    <property type="protein sequence ID" value="CCE61733.1"/>
    <property type="molecule type" value="Genomic_DNA"/>
</dbReference>
<dbReference type="GO" id="GO:0005085">
    <property type="term" value="F:guanyl-nucleotide exchange factor activity"/>
    <property type="evidence" value="ECO:0007669"/>
    <property type="project" value="UniProtKB-KW"/>
</dbReference>
<evidence type="ECO:0000259" key="3">
    <source>
        <dbReference type="PROSITE" id="PS50003"/>
    </source>
</evidence>
<dbReference type="InterPro" id="IPR052233">
    <property type="entry name" value="Rho-type_GEFs"/>
</dbReference>
<dbReference type="Gene3D" id="1.20.900.10">
    <property type="entry name" value="Dbl homology (DH) domain"/>
    <property type="match status" value="1"/>
</dbReference>
<dbReference type="Pfam" id="PF00780">
    <property type="entry name" value="CNH"/>
    <property type="match status" value="1"/>
</dbReference>
<feature type="domain" description="CNH" evidence="5">
    <location>
        <begin position="855"/>
        <end position="1196"/>
    </location>
</feature>
<protein>
    <recommendedName>
        <fullName evidence="8">CNH domain-containing protein</fullName>
    </recommendedName>
</protein>
<organism evidence="6 7">
    <name type="scientific">Tetrapisispora phaffii (strain ATCC 24235 / CBS 4417 / NBRC 1672 / NRRL Y-8282 / UCD 70-5)</name>
    <name type="common">Yeast</name>
    <name type="synonym">Fabospora phaffii</name>
    <dbReference type="NCBI Taxonomy" id="1071381"/>
    <lineage>
        <taxon>Eukaryota</taxon>
        <taxon>Fungi</taxon>
        <taxon>Dikarya</taxon>
        <taxon>Ascomycota</taxon>
        <taxon>Saccharomycotina</taxon>
        <taxon>Saccharomycetes</taxon>
        <taxon>Saccharomycetales</taxon>
        <taxon>Saccharomycetaceae</taxon>
        <taxon>Tetrapisispora</taxon>
    </lineage>
</organism>
<dbReference type="PROSITE" id="PS50010">
    <property type="entry name" value="DH_2"/>
    <property type="match status" value="1"/>
</dbReference>
<dbReference type="InterPro" id="IPR000219">
    <property type="entry name" value="DH_dom"/>
</dbReference>
<dbReference type="InterPro" id="IPR001180">
    <property type="entry name" value="CNH_dom"/>
</dbReference>
<dbReference type="InterPro" id="IPR011993">
    <property type="entry name" value="PH-like_dom_sf"/>
</dbReference>